<proteinExistence type="predicted"/>
<evidence type="ECO:0000256" key="1">
    <source>
        <dbReference type="SAM" id="Phobius"/>
    </source>
</evidence>
<reference evidence="2 3" key="1">
    <citation type="submission" date="2017-10" db="EMBL/GenBank/DDBJ databases">
        <title>Sequencing the genomes of 1000 actinobacteria strains.</title>
        <authorList>
            <person name="Klenk H.-P."/>
        </authorList>
    </citation>
    <scope>NUCLEOTIDE SEQUENCE [LARGE SCALE GENOMIC DNA]</scope>
    <source>
        <strain evidence="2 3">DSM 21801</strain>
    </source>
</reference>
<sequence>MPPIEPDAPWWVNILVTVLAIAATSGGTVWVATRSTRRKVNSIEHEVKPNSGKSMADAVNRVEDIVTQQAERLAGLGRDVGGIRQEMRQERTERQDVERRLDEHIQESPRRIELGILRWKNQHPNDTL</sequence>
<evidence type="ECO:0000313" key="3">
    <source>
        <dbReference type="Proteomes" id="UP000224915"/>
    </source>
</evidence>
<evidence type="ECO:0000313" key="2">
    <source>
        <dbReference type="EMBL" id="PFG19884.1"/>
    </source>
</evidence>
<accession>A0A2A9CZN6</accession>
<organism evidence="2 3">
    <name type="scientific">Serinibacter salmoneus</name>
    <dbReference type="NCBI Taxonomy" id="556530"/>
    <lineage>
        <taxon>Bacteria</taxon>
        <taxon>Bacillati</taxon>
        <taxon>Actinomycetota</taxon>
        <taxon>Actinomycetes</taxon>
        <taxon>Micrococcales</taxon>
        <taxon>Beutenbergiaceae</taxon>
        <taxon>Serinibacter</taxon>
    </lineage>
</organism>
<dbReference type="Proteomes" id="UP000224915">
    <property type="component" value="Unassembled WGS sequence"/>
</dbReference>
<dbReference type="AlphaFoldDB" id="A0A2A9CZN6"/>
<keyword evidence="1" id="KW-1133">Transmembrane helix</keyword>
<keyword evidence="1" id="KW-0472">Membrane</keyword>
<name>A0A2A9CZN6_9MICO</name>
<dbReference type="RefSeq" id="WP_169925902.1">
    <property type="nucleotide sequence ID" value="NZ_PDJD01000001.1"/>
</dbReference>
<keyword evidence="1" id="KW-0812">Transmembrane</keyword>
<comment type="caution">
    <text evidence="2">The sequence shown here is derived from an EMBL/GenBank/DDBJ whole genome shotgun (WGS) entry which is preliminary data.</text>
</comment>
<dbReference type="EMBL" id="PDJD01000001">
    <property type="protein sequence ID" value="PFG19884.1"/>
    <property type="molecule type" value="Genomic_DNA"/>
</dbReference>
<gene>
    <name evidence="2" type="ORF">ATL40_1460</name>
</gene>
<keyword evidence="3" id="KW-1185">Reference proteome</keyword>
<protein>
    <submittedName>
        <fullName evidence="2">Uncharacterized protein DUF2746</fullName>
    </submittedName>
</protein>
<feature type="transmembrane region" description="Helical" evidence="1">
    <location>
        <begin position="12"/>
        <end position="32"/>
    </location>
</feature>